<comment type="caution">
    <text evidence="2">The sequence shown here is derived from an EMBL/GenBank/DDBJ whole genome shotgun (WGS) entry which is preliminary data.</text>
</comment>
<evidence type="ECO:0000256" key="1">
    <source>
        <dbReference type="SAM" id="MobiDB-lite"/>
    </source>
</evidence>
<accession>A0A9K3DEZ7</accession>
<feature type="compositionally biased region" description="Basic residues" evidence="1">
    <location>
        <begin position="43"/>
        <end position="52"/>
    </location>
</feature>
<gene>
    <name evidence="2" type="ORF">KIPB_016745</name>
</gene>
<name>A0A9K3DEZ7_9EUKA</name>
<dbReference type="Proteomes" id="UP000265618">
    <property type="component" value="Unassembled WGS sequence"/>
</dbReference>
<evidence type="ECO:0000313" key="2">
    <source>
        <dbReference type="EMBL" id="GIQ92779.1"/>
    </source>
</evidence>
<keyword evidence="3" id="KW-1185">Reference proteome</keyword>
<protein>
    <submittedName>
        <fullName evidence="2">Uncharacterized protein</fullName>
    </submittedName>
</protein>
<feature type="compositionally biased region" description="Basic residues" evidence="1">
    <location>
        <begin position="17"/>
        <end position="32"/>
    </location>
</feature>
<evidence type="ECO:0000313" key="3">
    <source>
        <dbReference type="Proteomes" id="UP000265618"/>
    </source>
</evidence>
<feature type="non-terminal residue" evidence="2">
    <location>
        <position position="1"/>
    </location>
</feature>
<sequence length="52" mass="5606">GLVARLNEPIPTLTRPSKARSRGHNGGNRRRAGGKEEEEPGAVRRRGAWGCA</sequence>
<organism evidence="2 3">
    <name type="scientific">Kipferlia bialata</name>
    <dbReference type="NCBI Taxonomy" id="797122"/>
    <lineage>
        <taxon>Eukaryota</taxon>
        <taxon>Metamonada</taxon>
        <taxon>Carpediemonas-like organisms</taxon>
        <taxon>Kipferlia</taxon>
    </lineage>
</organism>
<proteinExistence type="predicted"/>
<dbReference type="AlphaFoldDB" id="A0A9K3DEZ7"/>
<feature type="region of interest" description="Disordered" evidence="1">
    <location>
        <begin position="1"/>
        <end position="52"/>
    </location>
</feature>
<reference evidence="2 3" key="1">
    <citation type="journal article" date="2018" name="PLoS ONE">
        <title>The draft genome of Kipferlia bialata reveals reductive genome evolution in fornicate parasites.</title>
        <authorList>
            <person name="Tanifuji G."/>
            <person name="Takabayashi S."/>
            <person name="Kume K."/>
            <person name="Takagi M."/>
            <person name="Nakayama T."/>
            <person name="Kamikawa R."/>
            <person name="Inagaki Y."/>
            <person name="Hashimoto T."/>
        </authorList>
    </citation>
    <scope>NUCLEOTIDE SEQUENCE [LARGE SCALE GENOMIC DNA]</scope>
    <source>
        <strain evidence="2">NY0173</strain>
    </source>
</reference>
<dbReference type="EMBL" id="BDIP01010527">
    <property type="protein sequence ID" value="GIQ92779.1"/>
    <property type="molecule type" value="Genomic_DNA"/>
</dbReference>